<comment type="caution">
    <text evidence="1">The sequence shown here is derived from an EMBL/GenBank/DDBJ whole genome shotgun (WGS) entry which is preliminary data.</text>
</comment>
<dbReference type="Proteomes" id="UP000198647">
    <property type="component" value="Unassembled WGS sequence"/>
</dbReference>
<accession>A0A1H3AFJ7</accession>
<gene>
    <name evidence="1" type="ORF">SAMN04488081_0018</name>
</gene>
<evidence type="ECO:0000313" key="1">
    <source>
        <dbReference type="EMBL" id="SDX27609.1"/>
    </source>
</evidence>
<name>A0A1H3AFJ7_9BACI</name>
<evidence type="ECO:0000313" key="2">
    <source>
        <dbReference type="Proteomes" id="UP000198647"/>
    </source>
</evidence>
<keyword evidence="2" id="KW-1185">Reference proteome</keyword>
<dbReference type="EMBL" id="FNOS01000001">
    <property type="protein sequence ID" value="SDX27609.1"/>
    <property type="molecule type" value="Genomic_DNA"/>
</dbReference>
<protein>
    <submittedName>
        <fullName evidence="1">Uncharacterized protein</fullName>
    </submittedName>
</protein>
<proteinExistence type="predicted"/>
<sequence>MKRKDILDSSHIEGQDSQRRIFNQLYKITIEVTHQLTGVKKCSFSNRVPPSLLSVIYSLL</sequence>
<reference evidence="1 2" key="1">
    <citation type="submission" date="2016-10" db="EMBL/GenBank/DDBJ databases">
        <authorList>
            <person name="Varghese N."/>
            <person name="Submissions S."/>
        </authorList>
    </citation>
    <scope>NUCLEOTIDE SEQUENCE [LARGE SCALE GENOMIC DNA]</scope>
    <source>
        <strain evidence="1 2">DSM 20748</strain>
    </source>
</reference>
<organism evidence="1 2">
    <name type="scientific">Salimicrobium album</name>
    <dbReference type="NCBI Taxonomy" id="50717"/>
    <lineage>
        <taxon>Bacteria</taxon>
        <taxon>Bacillati</taxon>
        <taxon>Bacillota</taxon>
        <taxon>Bacilli</taxon>
        <taxon>Bacillales</taxon>
        <taxon>Bacillaceae</taxon>
        <taxon>Salimicrobium</taxon>
    </lineage>
</organism>